<accession>A0A2N3N7N9</accession>
<feature type="chain" id="PRO_5014749151" description="Heterokaryon incompatibility domain-containing protein" evidence="1">
    <location>
        <begin position="16"/>
        <end position="741"/>
    </location>
</feature>
<dbReference type="InParanoid" id="A0A2N3N7N9"/>
<feature type="signal peptide" evidence="1">
    <location>
        <begin position="1"/>
        <end position="15"/>
    </location>
</feature>
<proteinExistence type="predicted"/>
<feature type="domain" description="Heterokaryon incompatibility" evidence="2">
    <location>
        <begin position="103"/>
        <end position="268"/>
    </location>
</feature>
<dbReference type="AlphaFoldDB" id="A0A2N3N7N9"/>
<dbReference type="PANTHER" id="PTHR24148">
    <property type="entry name" value="ANKYRIN REPEAT DOMAIN-CONTAINING PROTEIN 39 HOMOLOG-RELATED"/>
    <property type="match status" value="1"/>
</dbReference>
<dbReference type="EMBL" id="NLAX01000696">
    <property type="protein sequence ID" value="PKS08414.1"/>
    <property type="molecule type" value="Genomic_DNA"/>
</dbReference>
<dbReference type="Proteomes" id="UP000233524">
    <property type="component" value="Unassembled WGS sequence"/>
</dbReference>
<dbReference type="InterPro" id="IPR010730">
    <property type="entry name" value="HET"/>
</dbReference>
<dbReference type="Pfam" id="PF26639">
    <property type="entry name" value="Het-6_barrel"/>
    <property type="match status" value="1"/>
</dbReference>
<dbReference type="OrthoDB" id="3553147at2759"/>
<dbReference type="InterPro" id="IPR052895">
    <property type="entry name" value="HetReg/Transcr_Mod"/>
</dbReference>
<dbReference type="Pfam" id="PF06985">
    <property type="entry name" value="HET"/>
    <property type="match status" value="1"/>
</dbReference>
<evidence type="ECO:0000313" key="3">
    <source>
        <dbReference type="EMBL" id="PKS08414.1"/>
    </source>
</evidence>
<keyword evidence="4" id="KW-1185">Reference proteome</keyword>
<organism evidence="3 4">
    <name type="scientific">Lomentospora prolificans</name>
    <dbReference type="NCBI Taxonomy" id="41688"/>
    <lineage>
        <taxon>Eukaryota</taxon>
        <taxon>Fungi</taxon>
        <taxon>Dikarya</taxon>
        <taxon>Ascomycota</taxon>
        <taxon>Pezizomycotina</taxon>
        <taxon>Sordariomycetes</taxon>
        <taxon>Hypocreomycetidae</taxon>
        <taxon>Microascales</taxon>
        <taxon>Microascaceae</taxon>
        <taxon>Lomentospora</taxon>
    </lineage>
</organism>
<evidence type="ECO:0000259" key="2">
    <source>
        <dbReference type="Pfam" id="PF06985"/>
    </source>
</evidence>
<reference evidence="3 4" key="1">
    <citation type="journal article" date="2017" name="G3 (Bethesda)">
        <title>First Draft Genome Sequence of the Pathogenic Fungus Lomentospora prolificans (Formerly Scedosporium prolificans).</title>
        <authorList>
            <person name="Luo R."/>
            <person name="Zimin A."/>
            <person name="Workman R."/>
            <person name="Fan Y."/>
            <person name="Pertea G."/>
            <person name="Grossman N."/>
            <person name="Wear M.P."/>
            <person name="Jia B."/>
            <person name="Miller H."/>
            <person name="Casadevall A."/>
            <person name="Timp W."/>
            <person name="Zhang S.X."/>
            <person name="Salzberg S.L."/>
        </authorList>
    </citation>
    <scope>NUCLEOTIDE SEQUENCE [LARGE SCALE GENOMIC DNA]</scope>
    <source>
        <strain evidence="3 4">JHH-5317</strain>
    </source>
</reference>
<name>A0A2N3N7N9_9PEZI</name>
<comment type="caution">
    <text evidence="3">The sequence shown here is derived from an EMBL/GenBank/DDBJ whole genome shotgun (WGS) entry which is preliminary data.</text>
</comment>
<protein>
    <recommendedName>
        <fullName evidence="2">Heterokaryon incompatibility domain-containing protein</fullName>
    </recommendedName>
</protein>
<sequence length="741" mass="83368">MELATLLAVYFGCCAVAHFGYEPLRNHGLFDIIAQETIFQAIPLKRVRDYWGELTNRGVPGTGPYQPITRKKETRLLILEPGEPDDPLRGRLVNVELSWRTRYEALSYAWGDDSVTTTLECAGHKFNITPNLRDALIDLRYSDFERVLWVDAVCIDQTDNVEKQHQIRLMGSIYAEARRVLIYLGKAEDSVSQAMAQIRKLDLKFIPLSTLRYSSRHEAYGPLVYGLIESFSGRLPKMAPIPDGSVDWDQVISLLQRPWFQRTWTKQEAILAKRAVVFCGTQSVSWFALERVVNGMDLYAAEVGVIPGFETVLHTMKGIKMVRAARRERYRHLLDGTAFLSYHDILPKPRKEYSELLDLIIESRQFQCSRPQDKIFGVLGVAQQDTSSWLLAANPSIPVSEGFRNFVVWEIFVNKSLRVLGCSSNRDARSPQALPSWVPNFADLDRQPGLLRLQHRVAFNAGGDTSIQARLSRDEKVLYLRGRAVDMIHTVGDNLNDTDDVLYLSERADDQFKGAKPDMNRYLVLQSRGVLVTEAIRIWNAACQRLGSSRGPLAAKSQEARAPDHITEGKVYPANWDSFWRTLICDCNDLGRPAPESFAPSVLTYINLVTEITSLGEAFVKRWMKEAKLAETYGSVDSESETTFASKSLKEAQMAERSVSLASKSRRFAGTDQGLAGWVPKGARKGDVVAVMYGSRVPFILRMAEDGKYRLVGECYIHGLMAGEAITAPEMEGNETEFALV</sequence>
<keyword evidence="1" id="KW-0732">Signal</keyword>
<evidence type="ECO:0000256" key="1">
    <source>
        <dbReference type="SAM" id="SignalP"/>
    </source>
</evidence>
<dbReference type="PANTHER" id="PTHR24148:SF64">
    <property type="entry name" value="HETEROKARYON INCOMPATIBILITY DOMAIN-CONTAINING PROTEIN"/>
    <property type="match status" value="1"/>
</dbReference>
<gene>
    <name evidence="3" type="ORF">jhhlp_005125</name>
</gene>
<evidence type="ECO:0000313" key="4">
    <source>
        <dbReference type="Proteomes" id="UP000233524"/>
    </source>
</evidence>
<dbReference type="VEuPathDB" id="FungiDB:jhhlp_005125"/>